<dbReference type="SUPFAM" id="SSF109604">
    <property type="entry name" value="HD-domain/PDEase-like"/>
    <property type="match status" value="1"/>
</dbReference>
<dbReference type="InterPro" id="IPR003607">
    <property type="entry name" value="HD/PDEase_dom"/>
</dbReference>
<name>A0A1I7HUN5_9FLAO</name>
<sequence>MKTTDVIEKVAEYVTDRFSKLSIKEFSFHNIMHTRAVVSHVRGLGRSLELEAKLMEELIIAAWFHDIGYVISPENHEQESVRIAHEFLISENYPADSIANIESCIMATQMPQRPNSLMAMILCDADLYHLGGTDYFFWQMLLRQEWKQVWNKEYDDVQWHTLNLNFLQDHAYFTEFGKNYLELSKQENILKIKYILAAIA</sequence>
<organism evidence="2 3">
    <name type="scientific">Pustulibacterium marinum</name>
    <dbReference type="NCBI Taxonomy" id="1224947"/>
    <lineage>
        <taxon>Bacteria</taxon>
        <taxon>Pseudomonadati</taxon>
        <taxon>Bacteroidota</taxon>
        <taxon>Flavobacteriia</taxon>
        <taxon>Flavobacteriales</taxon>
        <taxon>Flavobacteriaceae</taxon>
        <taxon>Pustulibacterium</taxon>
    </lineage>
</organism>
<dbReference type="CDD" id="cd00077">
    <property type="entry name" value="HDc"/>
    <property type="match status" value="1"/>
</dbReference>
<dbReference type="RefSeq" id="WP_093025687.1">
    <property type="nucleotide sequence ID" value="NZ_FPBK01000011.1"/>
</dbReference>
<dbReference type="Pfam" id="PF01966">
    <property type="entry name" value="HD"/>
    <property type="match status" value="1"/>
</dbReference>
<reference evidence="2 3" key="1">
    <citation type="submission" date="2016-10" db="EMBL/GenBank/DDBJ databases">
        <authorList>
            <person name="de Groot N.N."/>
        </authorList>
    </citation>
    <scope>NUCLEOTIDE SEQUENCE [LARGE SCALE GENOMIC DNA]</scope>
    <source>
        <strain evidence="2 3">CGMCC 1.12333</strain>
    </source>
</reference>
<dbReference type="STRING" id="1224947.SAMN05216480_11119"/>
<dbReference type="AlphaFoldDB" id="A0A1I7HUN5"/>
<keyword evidence="3" id="KW-1185">Reference proteome</keyword>
<dbReference type="Proteomes" id="UP000199138">
    <property type="component" value="Unassembled WGS sequence"/>
</dbReference>
<dbReference type="PANTHER" id="PTHR21174:SF0">
    <property type="entry name" value="HD PHOSPHOHYDROLASE FAMILY PROTEIN-RELATED"/>
    <property type="match status" value="1"/>
</dbReference>
<dbReference type="OrthoDB" id="5728337at2"/>
<evidence type="ECO:0000313" key="3">
    <source>
        <dbReference type="Proteomes" id="UP000199138"/>
    </source>
</evidence>
<keyword evidence="2" id="KW-0378">Hydrolase</keyword>
<feature type="domain" description="HD/PDEase" evidence="1">
    <location>
        <begin position="26"/>
        <end position="140"/>
    </location>
</feature>
<dbReference type="SMART" id="SM00471">
    <property type="entry name" value="HDc"/>
    <property type="match status" value="1"/>
</dbReference>
<dbReference type="PANTHER" id="PTHR21174">
    <property type="match status" value="1"/>
</dbReference>
<protein>
    <submittedName>
        <fullName evidence="2">Predicted metal-dependent phosphohydrolase, HD superfamily</fullName>
    </submittedName>
</protein>
<gene>
    <name evidence="2" type="ORF">SAMN05216480_11119</name>
</gene>
<dbReference type="InterPro" id="IPR006674">
    <property type="entry name" value="HD_domain"/>
</dbReference>
<dbReference type="Gene3D" id="1.10.3210.10">
    <property type="entry name" value="Hypothetical protein af1432"/>
    <property type="match status" value="1"/>
</dbReference>
<proteinExistence type="predicted"/>
<accession>A0A1I7HUN5</accession>
<dbReference type="InterPro" id="IPR009218">
    <property type="entry name" value="HD_phosphohydro"/>
</dbReference>
<evidence type="ECO:0000259" key="1">
    <source>
        <dbReference type="SMART" id="SM00471"/>
    </source>
</evidence>
<dbReference type="GO" id="GO:0016787">
    <property type="term" value="F:hydrolase activity"/>
    <property type="evidence" value="ECO:0007669"/>
    <property type="project" value="UniProtKB-KW"/>
</dbReference>
<dbReference type="EMBL" id="FPBK01000011">
    <property type="protein sequence ID" value="SFU64196.1"/>
    <property type="molecule type" value="Genomic_DNA"/>
</dbReference>
<evidence type="ECO:0000313" key="2">
    <source>
        <dbReference type="EMBL" id="SFU64196.1"/>
    </source>
</evidence>